<protein>
    <recommendedName>
        <fullName evidence="1">D-glucuronyl C5-epimerase beta-sandwich domain-containing protein</fullName>
    </recommendedName>
</protein>
<dbReference type="PANTHER" id="PTHR13174:SF3">
    <property type="entry name" value="D-GLUCURONYL C5-EPIMERASE"/>
    <property type="match status" value="1"/>
</dbReference>
<dbReference type="AlphaFoldDB" id="A0A3P7LP19"/>
<dbReference type="InterPro" id="IPR059154">
    <property type="entry name" value="Glce_b_sandwich"/>
</dbReference>
<evidence type="ECO:0000313" key="3">
    <source>
        <dbReference type="Proteomes" id="UP000270094"/>
    </source>
</evidence>
<dbReference type="GO" id="GO:0005794">
    <property type="term" value="C:Golgi apparatus"/>
    <property type="evidence" value="ECO:0007669"/>
    <property type="project" value="TreeGrafter"/>
</dbReference>
<dbReference type="GO" id="GO:0015012">
    <property type="term" value="P:heparan sulfate proteoglycan biosynthetic process"/>
    <property type="evidence" value="ECO:0007669"/>
    <property type="project" value="InterPro"/>
</dbReference>
<proteinExistence type="predicted"/>
<reference evidence="2 3" key="1">
    <citation type="submission" date="2018-11" db="EMBL/GenBank/DDBJ databases">
        <authorList>
            <consortium name="Pathogen Informatics"/>
        </authorList>
    </citation>
    <scope>NUCLEOTIDE SEQUENCE [LARGE SCALE GENOMIC DNA]</scope>
</reference>
<dbReference type="Pfam" id="PF21174">
    <property type="entry name" value="Glce_b_sandwich"/>
    <property type="match status" value="1"/>
</dbReference>
<dbReference type="GO" id="GO:0047464">
    <property type="term" value="F:heparosan-N-sulfate-glucuronate 5-epimerase activity"/>
    <property type="evidence" value="ECO:0007669"/>
    <property type="project" value="InterPro"/>
</dbReference>
<dbReference type="OrthoDB" id="5914444at2759"/>
<feature type="non-terminal residue" evidence="2">
    <location>
        <position position="309"/>
    </location>
</feature>
<accession>A0A3P7LP19</accession>
<evidence type="ECO:0000313" key="2">
    <source>
        <dbReference type="EMBL" id="VDM80872.1"/>
    </source>
</evidence>
<evidence type="ECO:0000259" key="1">
    <source>
        <dbReference type="Pfam" id="PF21174"/>
    </source>
</evidence>
<organism evidence="2 3">
    <name type="scientific">Strongylus vulgaris</name>
    <name type="common">Blood worm</name>
    <dbReference type="NCBI Taxonomy" id="40348"/>
    <lineage>
        <taxon>Eukaryota</taxon>
        <taxon>Metazoa</taxon>
        <taxon>Ecdysozoa</taxon>
        <taxon>Nematoda</taxon>
        <taxon>Chromadorea</taxon>
        <taxon>Rhabditida</taxon>
        <taxon>Rhabditina</taxon>
        <taxon>Rhabditomorpha</taxon>
        <taxon>Strongyloidea</taxon>
        <taxon>Strongylidae</taxon>
        <taxon>Strongylus</taxon>
    </lineage>
</organism>
<keyword evidence="3" id="KW-1185">Reference proteome</keyword>
<gene>
    <name evidence="2" type="ORF">SVUK_LOCUS15870</name>
</gene>
<feature type="domain" description="D-glucuronyl C5-epimerase beta-sandwich" evidence="1">
    <location>
        <begin position="162"/>
        <end position="286"/>
    </location>
</feature>
<dbReference type="PANTHER" id="PTHR13174">
    <property type="entry name" value="D-GLUCURONYL C5-EPIMERASE"/>
    <property type="match status" value="1"/>
</dbReference>
<dbReference type="InterPro" id="IPR039721">
    <property type="entry name" value="C5-epimerase"/>
</dbReference>
<dbReference type="Proteomes" id="UP000270094">
    <property type="component" value="Unassembled WGS sequence"/>
</dbReference>
<name>A0A3P7LP19_STRVU</name>
<sequence>MVGAVEIFPALKSTVLPDLDGSRFELFTSYSKIRVPEGDTYYSTGPYGHFATYSVETRERVRCISAETGVPMSTQWSPIPYYYPIQIAQYGLQHYSRMMVNKSDNEVVVRGLESNEWKGSAAMDESSERIFYHDEEKGDVVNITASGWFFLGCSTGLRLTCNAGCYLFLDPSPRLHVVSFDWLPIENASFTILVKVIQSDLLVLLNYVTTHDPRCVWNDTVSFAGADQVSFSYSLGNLANQWHSVTRDALVDASRALSSMNVSRKKEGNVVLHPGDVKLVSVGFRGMVVVRQRIEQSENAHRKSFLTAA</sequence>
<dbReference type="EMBL" id="UYYB01110474">
    <property type="protein sequence ID" value="VDM80872.1"/>
    <property type="molecule type" value="Genomic_DNA"/>
</dbReference>